<reference evidence="2 3" key="1">
    <citation type="journal article" date="2018" name="Evol. Lett.">
        <title>Horizontal gene cluster transfer increased hallucinogenic mushroom diversity.</title>
        <authorList>
            <person name="Reynolds H.T."/>
            <person name="Vijayakumar V."/>
            <person name="Gluck-Thaler E."/>
            <person name="Korotkin H.B."/>
            <person name="Matheny P.B."/>
            <person name="Slot J.C."/>
        </authorList>
    </citation>
    <scope>NUCLEOTIDE SEQUENCE [LARGE SCALE GENOMIC DNA]</scope>
    <source>
        <strain evidence="2 3">2631</strain>
    </source>
</reference>
<proteinExistence type="predicted"/>
<evidence type="ECO:0000313" key="2">
    <source>
        <dbReference type="EMBL" id="PPQ87213.1"/>
    </source>
</evidence>
<keyword evidence="3" id="KW-1185">Reference proteome</keyword>
<comment type="caution">
    <text evidence="2">The sequence shown here is derived from an EMBL/GenBank/DDBJ whole genome shotgun (WGS) entry which is preliminary data.</text>
</comment>
<dbReference type="AlphaFoldDB" id="A0A409X8U2"/>
<feature type="non-terminal residue" evidence="2">
    <location>
        <position position="263"/>
    </location>
</feature>
<dbReference type="InParanoid" id="A0A409X8U2"/>
<feature type="region of interest" description="Disordered" evidence="1">
    <location>
        <begin position="81"/>
        <end position="132"/>
    </location>
</feature>
<feature type="region of interest" description="Disordered" evidence="1">
    <location>
        <begin position="37"/>
        <end position="58"/>
    </location>
</feature>
<dbReference type="Proteomes" id="UP000283269">
    <property type="component" value="Unassembled WGS sequence"/>
</dbReference>
<dbReference type="EMBL" id="NHYD01002339">
    <property type="protein sequence ID" value="PPQ87213.1"/>
    <property type="molecule type" value="Genomic_DNA"/>
</dbReference>
<evidence type="ECO:0000256" key="1">
    <source>
        <dbReference type="SAM" id="MobiDB-lite"/>
    </source>
</evidence>
<gene>
    <name evidence="2" type="ORF">CVT25_014511</name>
</gene>
<protein>
    <submittedName>
        <fullName evidence="2">Uncharacterized protein</fullName>
    </submittedName>
</protein>
<organism evidence="2 3">
    <name type="scientific">Psilocybe cyanescens</name>
    <dbReference type="NCBI Taxonomy" id="93625"/>
    <lineage>
        <taxon>Eukaryota</taxon>
        <taxon>Fungi</taxon>
        <taxon>Dikarya</taxon>
        <taxon>Basidiomycota</taxon>
        <taxon>Agaricomycotina</taxon>
        <taxon>Agaricomycetes</taxon>
        <taxon>Agaricomycetidae</taxon>
        <taxon>Agaricales</taxon>
        <taxon>Agaricineae</taxon>
        <taxon>Strophariaceae</taxon>
        <taxon>Psilocybe</taxon>
    </lineage>
</organism>
<name>A0A409X8U2_PSICY</name>
<sequence length="263" mass="28507">MATPTICTCRPSACLQEAAAQAVDEAAHSEATHCVKASASVGSSASTKSPPKSMPKKRKVSIKILITGLCLVCQRNDSLSENPIDAGSDTLKLRETTPDDMNSIEPLPGMYDDPTDPDYMDSASDGEAGEDADRHPLLSIASSDIAIEEAIMDLPPSNKEDAVQSDDPNDISATSVMQLSIAMVDNNIVACPAGTTKGYRDLIVVQMAKMYQFYAYASQPTDKEAELVECIKTLMIDVQQCDEWLRAHDESEYCLHQQVKELQ</sequence>
<accession>A0A409X8U2</accession>
<evidence type="ECO:0000313" key="3">
    <source>
        <dbReference type="Proteomes" id="UP000283269"/>
    </source>
</evidence>
<feature type="compositionally biased region" description="Low complexity" evidence="1">
    <location>
        <begin position="37"/>
        <end position="51"/>
    </location>
</feature>